<organism evidence="1 2">
    <name type="scientific">Rhodobacter ferrooxidans</name>
    <dbReference type="NCBI Taxonomy" id="371731"/>
    <lineage>
        <taxon>Bacteria</taxon>
        <taxon>Pseudomonadati</taxon>
        <taxon>Pseudomonadota</taxon>
        <taxon>Alphaproteobacteria</taxon>
        <taxon>Rhodobacterales</taxon>
        <taxon>Rhodobacter group</taxon>
        <taxon>Rhodobacter</taxon>
    </lineage>
</organism>
<sequence>MAGSIIITGAGSGIGRVTARAFLAAGWQVGL</sequence>
<accession>C8RYA0</accession>
<keyword evidence="2" id="KW-1185">Reference proteome</keyword>
<dbReference type="Proteomes" id="UP000010121">
    <property type="component" value="Unassembled WGS sequence"/>
</dbReference>
<dbReference type="EMBL" id="ACYY01000003">
    <property type="protein sequence ID" value="EEW26498.1"/>
    <property type="molecule type" value="Genomic_DNA"/>
</dbReference>
<dbReference type="STRING" id="371731.Rsw2DRAFT_0778"/>
<name>C8RYA0_9RHOB</name>
<proteinExistence type="predicted"/>
<dbReference type="SUPFAM" id="SSF51735">
    <property type="entry name" value="NAD(P)-binding Rossmann-fold domains"/>
    <property type="match status" value="1"/>
</dbReference>
<dbReference type="AlphaFoldDB" id="C8RYA0"/>
<evidence type="ECO:0000313" key="1">
    <source>
        <dbReference type="EMBL" id="EEW26498.1"/>
    </source>
</evidence>
<protein>
    <submittedName>
        <fullName evidence="1">Short chain dehydrogenase/reductase family oxidoreductase</fullName>
    </submittedName>
</protein>
<dbReference type="Gene3D" id="3.40.50.720">
    <property type="entry name" value="NAD(P)-binding Rossmann-like Domain"/>
    <property type="match status" value="1"/>
</dbReference>
<dbReference type="InterPro" id="IPR036291">
    <property type="entry name" value="NAD(P)-bd_dom_sf"/>
</dbReference>
<gene>
    <name evidence="1" type="ORF">Rsw2DRAFT_0778</name>
</gene>
<comment type="caution">
    <text evidence="1">The sequence shown here is derived from an EMBL/GenBank/DDBJ whole genome shotgun (WGS) entry which is preliminary data.</text>
</comment>
<reference evidence="1 2" key="1">
    <citation type="submission" date="2009-08" db="EMBL/GenBank/DDBJ databases">
        <title>The draft genome of Rhodobacter sp. SW2.</title>
        <authorList>
            <consortium name="US DOE Joint Genome Institute (JGI-PGF)"/>
            <person name="Lucas S."/>
            <person name="Copeland A."/>
            <person name="Lapidus A."/>
            <person name="Glavina del Rio T."/>
            <person name="Tice H."/>
            <person name="Bruce D."/>
            <person name="Goodwin L."/>
            <person name="Pitluck S."/>
            <person name="Larimer F."/>
            <person name="Land M.L."/>
            <person name="Hauser L."/>
            <person name="Emerson D."/>
        </authorList>
    </citation>
    <scope>NUCLEOTIDE SEQUENCE [LARGE SCALE GENOMIC DNA]</scope>
    <source>
        <strain evidence="1 2">SW2</strain>
    </source>
</reference>
<feature type="non-terminal residue" evidence="1">
    <location>
        <position position="31"/>
    </location>
</feature>
<evidence type="ECO:0000313" key="2">
    <source>
        <dbReference type="Proteomes" id="UP000010121"/>
    </source>
</evidence>